<accession>A0A9D2QIG0</accession>
<comment type="caution">
    <text evidence="2">The sequence shown here is derived from an EMBL/GenBank/DDBJ whole genome shotgun (WGS) entry which is preliminary data.</text>
</comment>
<reference evidence="2" key="1">
    <citation type="journal article" date="2021" name="PeerJ">
        <title>Extensive microbial diversity within the chicken gut microbiome revealed by metagenomics and culture.</title>
        <authorList>
            <person name="Gilroy R."/>
            <person name="Ravi A."/>
            <person name="Getino M."/>
            <person name="Pursley I."/>
            <person name="Horton D.L."/>
            <person name="Alikhan N.F."/>
            <person name="Baker D."/>
            <person name="Gharbi K."/>
            <person name="Hall N."/>
            <person name="Watson M."/>
            <person name="Adriaenssens E.M."/>
            <person name="Foster-Nyarko E."/>
            <person name="Jarju S."/>
            <person name="Secka A."/>
            <person name="Antonio M."/>
            <person name="Oren A."/>
            <person name="Chaudhuri R.R."/>
            <person name="La Ragione R."/>
            <person name="Hildebrand F."/>
            <person name="Pallen M.J."/>
        </authorList>
    </citation>
    <scope>NUCLEOTIDE SEQUENCE</scope>
    <source>
        <strain evidence="2">ChiBcec1-1630</strain>
    </source>
</reference>
<dbReference type="Pfam" id="PF01208">
    <property type="entry name" value="URO-D"/>
    <property type="match status" value="1"/>
</dbReference>
<protein>
    <recommendedName>
        <fullName evidence="1">Uroporphyrinogen decarboxylase (URO-D) domain-containing protein</fullName>
    </recommendedName>
</protein>
<dbReference type="EMBL" id="DWVS01000030">
    <property type="protein sequence ID" value="HJC86678.1"/>
    <property type="molecule type" value="Genomic_DNA"/>
</dbReference>
<dbReference type="GO" id="GO:0006779">
    <property type="term" value="P:porphyrin-containing compound biosynthetic process"/>
    <property type="evidence" value="ECO:0007669"/>
    <property type="project" value="InterPro"/>
</dbReference>
<organism evidence="2 3">
    <name type="scientific">Candidatus Eisenbergiella intestinigallinarum</name>
    <dbReference type="NCBI Taxonomy" id="2838549"/>
    <lineage>
        <taxon>Bacteria</taxon>
        <taxon>Bacillati</taxon>
        <taxon>Bacillota</taxon>
        <taxon>Clostridia</taxon>
        <taxon>Lachnospirales</taxon>
        <taxon>Lachnospiraceae</taxon>
        <taxon>Eisenbergiella</taxon>
    </lineage>
</organism>
<proteinExistence type="predicted"/>
<reference evidence="2" key="2">
    <citation type="submission" date="2021-04" db="EMBL/GenBank/DDBJ databases">
        <authorList>
            <person name="Gilroy R."/>
        </authorList>
    </citation>
    <scope>NUCLEOTIDE SEQUENCE</scope>
    <source>
        <strain evidence="2">ChiBcec1-1630</strain>
    </source>
</reference>
<dbReference type="GO" id="GO:0004853">
    <property type="term" value="F:uroporphyrinogen decarboxylase activity"/>
    <property type="evidence" value="ECO:0007669"/>
    <property type="project" value="InterPro"/>
</dbReference>
<dbReference type="SUPFAM" id="SSF51726">
    <property type="entry name" value="UROD/MetE-like"/>
    <property type="match status" value="1"/>
</dbReference>
<evidence type="ECO:0000259" key="1">
    <source>
        <dbReference type="Pfam" id="PF01208"/>
    </source>
</evidence>
<dbReference type="Gene3D" id="3.20.20.210">
    <property type="match status" value="1"/>
</dbReference>
<dbReference type="Proteomes" id="UP000823922">
    <property type="component" value="Unassembled WGS sequence"/>
</dbReference>
<name>A0A9D2QIG0_9FIRM</name>
<feature type="domain" description="Uroporphyrinogen decarboxylase (URO-D)" evidence="1">
    <location>
        <begin position="164"/>
        <end position="354"/>
    </location>
</feature>
<gene>
    <name evidence="2" type="ORF">H9926_01505</name>
</gene>
<dbReference type="InterPro" id="IPR038071">
    <property type="entry name" value="UROD/MetE-like_sf"/>
</dbReference>
<dbReference type="AlphaFoldDB" id="A0A9D2QIG0"/>
<evidence type="ECO:0000313" key="2">
    <source>
        <dbReference type="EMBL" id="HJC86678.1"/>
    </source>
</evidence>
<dbReference type="InterPro" id="IPR000257">
    <property type="entry name" value="Uroporphyrinogen_deCOase"/>
</dbReference>
<evidence type="ECO:0000313" key="3">
    <source>
        <dbReference type="Proteomes" id="UP000823922"/>
    </source>
</evidence>
<sequence>MIWRREEYIAHSLFQYTGKEMFCELFGPLIGLEEEWRSQGASEEEIGLGAFGWDYVLKTQLAAKCGVMNDIRPHTLREDEDYWEGIDEYGRLSRMSKKCATLPLPQSYPVACGEDWEKIRHWYAFREDRIDTEALQKQKKLHDQGYLTLFSIPGGFDEPRNLMGEEALCMAYYDEPEMIEDMLTVMGDTAVKVIERVTRIVPIDCLCVHEDMAGCSGPLIGPQQVHDFMRPYYEKVWSAAKQAGAKLFSQDNDGDIRPLIDEFLAAGLNILYPCEPAAGMDIVKLREKYGTRVAFKGGINKYSLREGKDAIRRELEYKMSPTTMGGGTVFALDHRIPNGVPIENYRYYVKLGKELLGIPDTGEKGWVRMAF</sequence>